<dbReference type="InterPro" id="IPR051648">
    <property type="entry name" value="CWI-Assembly_Regulator"/>
</dbReference>
<dbReference type="AlphaFoldDB" id="A0A399D4A6"/>
<comment type="subcellular location">
    <subcellularLocation>
        <location evidence="1">Secreted</location>
        <location evidence="1">Cell wall</location>
    </subcellularLocation>
</comment>
<protein>
    <recommendedName>
        <fullName evidence="8">Receptor L-domain domain-containing protein</fullName>
    </recommendedName>
</protein>
<evidence type="ECO:0000313" key="6">
    <source>
        <dbReference type="EMBL" id="RIH66755.1"/>
    </source>
</evidence>
<comment type="caution">
    <text evidence="6">The sequence shown here is derived from an EMBL/GenBank/DDBJ whole genome shotgun (WGS) entry which is preliminary data.</text>
</comment>
<evidence type="ECO:0000313" key="7">
    <source>
        <dbReference type="Proteomes" id="UP000266441"/>
    </source>
</evidence>
<dbReference type="Gene3D" id="3.80.20.20">
    <property type="entry name" value="Receptor L-domain"/>
    <property type="match status" value="1"/>
</dbReference>
<dbReference type="SUPFAM" id="SSF52058">
    <property type="entry name" value="L domain-like"/>
    <property type="match status" value="2"/>
</dbReference>
<dbReference type="PANTHER" id="PTHR31018:SF3">
    <property type="entry name" value="RECEPTOR PROTEIN-TYROSINE KINASE"/>
    <property type="match status" value="1"/>
</dbReference>
<dbReference type="InterPro" id="IPR036941">
    <property type="entry name" value="Rcpt_L-dom_sf"/>
</dbReference>
<evidence type="ECO:0000256" key="1">
    <source>
        <dbReference type="ARBA" id="ARBA00004191"/>
    </source>
</evidence>
<evidence type="ECO:0000256" key="2">
    <source>
        <dbReference type="ARBA" id="ARBA00022512"/>
    </source>
</evidence>
<evidence type="ECO:0000256" key="5">
    <source>
        <dbReference type="ARBA" id="ARBA00023180"/>
    </source>
</evidence>
<dbReference type="EMBL" id="QWET01000002">
    <property type="protein sequence ID" value="RIH66755.1"/>
    <property type="molecule type" value="Genomic_DNA"/>
</dbReference>
<dbReference type="Proteomes" id="UP000266441">
    <property type="component" value="Unassembled WGS sequence"/>
</dbReference>
<sequence length="578" mass="65468">MTYNPKSQRKMKLPSYQFSYRRFNPEKIILKYLFLTLSIFISCNKDDSSLESEEIPEITGPFVTLTKYIIIQNDGDFDKYFGQDSLKGKYIDLIGSIYITRDSVTNLDKLKNLHSISGEFTINSKAIKSLKGLESLTYIGDHFRILRTECIDLTGLLRLKEIGGTFEISSNYSNTTTDGLKSLRGLESIKKIGRSLNIKGNKNLETLEGVESLEEIGGNLSLQNNPLLNKIDNLLSLKSISGVQLLDMPSFESFYFSPELSSIHYLSIQNCNSLINLKGIESIQEIEDISLFSNKNLKQITDLKNTKWVSVHIADNDQLVSLDGLDNPTTTQNIYIVENDTLQNLKGLSNLLGISGTLYLENNGIKSIEELNKLKNIGNLSIKEQNLTNVIFPELESIDRINIAYNYDTISFPALTENKLIELKLFGCKLSTLHLPGITEILDLTIQNCSFISKGNFPVLNHVYNFKIATCRFFIDIMFPELKSINNMEVKDCFNQDFRWIPKLEMTERIRIENNSFLKSLSGLENLNTVSMSMDILDNTSLKDFCPLKSLIESNPSININISRNSENPSLDDILNCE</sequence>
<accession>A0A399D4A6</accession>
<organism evidence="6 7">
    <name type="scientific">Mariniphaga sediminis</name>
    <dbReference type="NCBI Taxonomy" id="1628158"/>
    <lineage>
        <taxon>Bacteria</taxon>
        <taxon>Pseudomonadati</taxon>
        <taxon>Bacteroidota</taxon>
        <taxon>Bacteroidia</taxon>
        <taxon>Marinilabiliales</taxon>
        <taxon>Prolixibacteraceae</taxon>
        <taxon>Mariniphaga</taxon>
    </lineage>
</organism>
<evidence type="ECO:0000256" key="3">
    <source>
        <dbReference type="ARBA" id="ARBA00022525"/>
    </source>
</evidence>
<dbReference type="Gene3D" id="3.80.10.10">
    <property type="entry name" value="Ribonuclease Inhibitor"/>
    <property type="match status" value="1"/>
</dbReference>
<keyword evidence="3" id="KW-0964">Secreted</keyword>
<keyword evidence="4" id="KW-0732">Signal</keyword>
<evidence type="ECO:0008006" key="8">
    <source>
        <dbReference type="Google" id="ProtNLM"/>
    </source>
</evidence>
<dbReference type="GO" id="GO:0030313">
    <property type="term" value="C:cell envelope"/>
    <property type="evidence" value="ECO:0007669"/>
    <property type="project" value="UniProtKB-SubCell"/>
</dbReference>
<proteinExistence type="predicted"/>
<evidence type="ECO:0000256" key="4">
    <source>
        <dbReference type="ARBA" id="ARBA00022729"/>
    </source>
</evidence>
<keyword evidence="2" id="KW-0134">Cell wall</keyword>
<reference evidence="6 7" key="1">
    <citation type="journal article" date="2015" name="Int. J. Syst. Evol. Microbiol.">
        <title>Mariniphaga sediminis sp. nov., isolated from coastal sediment.</title>
        <authorList>
            <person name="Wang F.Q."/>
            <person name="Shen Q.Y."/>
            <person name="Chen G.J."/>
            <person name="Du Z.J."/>
        </authorList>
    </citation>
    <scope>NUCLEOTIDE SEQUENCE [LARGE SCALE GENOMIC DNA]</scope>
    <source>
        <strain evidence="6 7">SY21</strain>
    </source>
</reference>
<gene>
    <name evidence="6" type="ORF">D1164_03940</name>
</gene>
<keyword evidence="7" id="KW-1185">Reference proteome</keyword>
<dbReference type="InterPro" id="IPR001611">
    <property type="entry name" value="Leu-rich_rpt"/>
</dbReference>
<dbReference type="PANTHER" id="PTHR31018">
    <property type="entry name" value="SPORULATION-SPECIFIC PROTEIN-RELATED"/>
    <property type="match status" value="1"/>
</dbReference>
<dbReference type="PROSITE" id="PS51450">
    <property type="entry name" value="LRR"/>
    <property type="match status" value="1"/>
</dbReference>
<dbReference type="InterPro" id="IPR032675">
    <property type="entry name" value="LRR_dom_sf"/>
</dbReference>
<name>A0A399D4A6_9BACT</name>
<keyword evidence="5" id="KW-0325">Glycoprotein</keyword>